<gene>
    <name evidence="2" type="ORF">MNBD_GAMMA02-1459</name>
</gene>
<evidence type="ECO:0000313" key="2">
    <source>
        <dbReference type="EMBL" id="VAW43699.1"/>
    </source>
</evidence>
<organism evidence="2">
    <name type="scientific">hydrothermal vent metagenome</name>
    <dbReference type="NCBI Taxonomy" id="652676"/>
    <lineage>
        <taxon>unclassified sequences</taxon>
        <taxon>metagenomes</taxon>
        <taxon>ecological metagenomes</taxon>
    </lineage>
</organism>
<dbReference type="EMBL" id="UOFA01000013">
    <property type="protein sequence ID" value="VAW43699.1"/>
    <property type="molecule type" value="Genomic_DNA"/>
</dbReference>
<keyword evidence="1" id="KW-1133">Transmembrane helix</keyword>
<keyword evidence="1" id="KW-0472">Membrane</keyword>
<sequence length="361" mass="40989">MIAYTHFKCNQCGSDLDYAIGMHSLRCASCGEVDPIEASPLDMYLAHDYKAAISEIDYFDPQHVSHELSCENCGANFMLPVNVHAEECPYCDLNVVVPVGLSRKLKPDGVIPFEIHQHQAEAAFKTWITGLWFAPSALKRKAIQAQSILGSYIPMWAFDAQVHSDYSGQRGDNYTTTVRVPTKVNGRTVMQSRTVVKIRWRSRSGRVHNNFDDVITMGTETLPVKFQNFLSDWDLFKTQNYNEKYLSGFRSELYQIGLPEAFILAKDVMYRTIRSTVRRDIGGDHQRIGHINSDYQQVGFKLLLAPMWISAFNYNKKTYRYVINGQNGKAHGERPWSVYKIVAMVLALGTVAGVIFMFANQ</sequence>
<protein>
    <recommendedName>
        <fullName evidence="3">Primosomal protein N' (Replication factor Y)-superfamily II helicase</fullName>
    </recommendedName>
</protein>
<accession>A0A3B0W334</accession>
<evidence type="ECO:0008006" key="3">
    <source>
        <dbReference type="Google" id="ProtNLM"/>
    </source>
</evidence>
<keyword evidence="1" id="KW-0812">Transmembrane</keyword>
<evidence type="ECO:0000256" key="1">
    <source>
        <dbReference type="SAM" id="Phobius"/>
    </source>
</evidence>
<reference evidence="2" key="1">
    <citation type="submission" date="2018-06" db="EMBL/GenBank/DDBJ databases">
        <authorList>
            <person name="Zhirakovskaya E."/>
        </authorList>
    </citation>
    <scope>NUCLEOTIDE SEQUENCE</scope>
</reference>
<proteinExistence type="predicted"/>
<name>A0A3B0W334_9ZZZZ</name>
<dbReference type="AlphaFoldDB" id="A0A3B0W334"/>
<feature type="transmembrane region" description="Helical" evidence="1">
    <location>
        <begin position="336"/>
        <end position="359"/>
    </location>
</feature>